<evidence type="ECO:0000256" key="6">
    <source>
        <dbReference type="SAM" id="Phobius"/>
    </source>
</evidence>
<evidence type="ECO:0000256" key="3">
    <source>
        <dbReference type="ARBA" id="ARBA00022989"/>
    </source>
</evidence>
<evidence type="ECO:0000313" key="8">
    <source>
        <dbReference type="EMBL" id="SHK04977.1"/>
    </source>
</evidence>
<evidence type="ECO:0000256" key="4">
    <source>
        <dbReference type="ARBA" id="ARBA00023136"/>
    </source>
</evidence>
<evidence type="ECO:0000313" key="9">
    <source>
        <dbReference type="Proteomes" id="UP000184363"/>
    </source>
</evidence>
<dbReference type="Pfam" id="PF06271">
    <property type="entry name" value="RDD"/>
    <property type="match status" value="1"/>
</dbReference>
<keyword evidence="9" id="KW-1185">Reference proteome</keyword>
<dbReference type="STRING" id="1848.SAMN05443637_102149"/>
<comment type="subcellular location">
    <subcellularLocation>
        <location evidence="1">Membrane</location>
        <topology evidence="1">Multi-pass membrane protein</topology>
    </subcellularLocation>
</comment>
<organism evidence="8 9">
    <name type="scientific">Pseudonocardia thermophila</name>
    <dbReference type="NCBI Taxonomy" id="1848"/>
    <lineage>
        <taxon>Bacteria</taxon>
        <taxon>Bacillati</taxon>
        <taxon>Actinomycetota</taxon>
        <taxon>Actinomycetes</taxon>
        <taxon>Pseudonocardiales</taxon>
        <taxon>Pseudonocardiaceae</taxon>
        <taxon>Pseudonocardia</taxon>
    </lineage>
</organism>
<accession>A0A1M6PAM2</accession>
<dbReference type="PANTHER" id="PTHR38480:SF1">
    <property type="entry name" value="SLR0254 PROTEIN"/>
    <property type="match status" value="1"/>
</dbReference>
<evidence type="ECO:0000259" key="7">
    <source>
        <dbReference type="Pfam" id="PF06271"/>
    </source>
</evidence>
<keyword evidence="2 6" id="KW-0812">Transmembrane</keyword>
<feature type="transmembrane region" description="Helical" evidence="6">
    <location>
        <begin position="56"/>
        <end position="76"/>
    </location>
</feature>
<feature type="compositionally biased region" description="Pro residues" evidence="5">
    <location>
        <begin position="258"/>
        <end position="280"/>
    </location>
</feature>
<gene>
    <name evidence="8" type="ORF">SAMN05443637_102149</name>
</gene>
<feature type="transmembrane region" description="Helical" evidence="6">
    <location>
        <begin position="112"/>
        <end position="136"/>
    </location>
</feature>
<dbReference type="RefSeq" id="WP_073455293.1">
    <property type="nucleotide sequence ID" value="NZ_CALGVN010000053.1"/>
</dbReference>
<dbReference type="PANTHER" id="PTHR38480">
    <property type="entry name" value="SLR0254 PROTEIN"/>
    <property type="match status" value="1"/>
</dbReference>
<reference evidence="8 9" key="1">
    <citation type="submission" date="2016-11" db="EMBL/GenBank/DDBJ databases">
        <authorList>
            <person name="Jaros S."/>
            <person name="Januszkiewicz K."/>
            <person name="Wedrychowicz H."/>
        </authorList>
    </citation>
    <scope>NUCLEOTIDE SEQUENCE [LARGE SCALE GENOMIC DNA]</scope>
    <source>
        <strain evidence="8 9">DSM 43832</strain>
    </source>
</reference>
<evidence type="ECO:0000256" key="5">
    <source>
        <dbReference type="SAM" id="MobiDB-lite"/>
    </source>
</evidence>
<keyword evidence="4 6" id="KW-0472">Membrane</keyword>
<dbReference type="AlphaFoldDB" id="A0A1M6PAM2"/>
<feature type="transmembrane region" description="Helical" evidence="6">
    <location>
        <begin position="24"/>
        <end position="50"/>
    </location>
</feature>
<dbReference type="InterPro" id="IPR010432">
    <property type="entry name" value="RDD"/>
</dbReference>
<protein>
    <submittedName>
        <fullName evidence="8">Uncharacterized membrane protein YckC, RDD family</fullName>
    </submittedName>
</protein>
<evidence type="ECO:0000256" key="1">
    <source>
        <dbReference type="ARBA" id="ARBA00004141"/>
    </source>
</evidence>
<sequence>MRDVITGEAVVVDLPVAQLASRSLAFAIDAILLITATVLVLIGYAFTGLFDSDPAFAAAMAIGTAVLILVGVPVTVETLTRGRSLGKLIVGLRVVRDDGGPIRFRHALARGLAGLVVDFGLVSGFTGAVALFSSLISPRGKRIGDLLAGTVVVRDRVRTPAGAAIGMPPMLADWASSLALSQLPDSLALSVRQFLVRAPEMDPQARSAMALSFATEVAGLVSPPPPPGTPPEAFLAAVLAERSRRESVRLAGEQHAVAPPPPVPTASPPRPPQVPPPPPDGFALPR</sequence>
<dbReference type="Proteomes" id="UP000184363">
    <property type="component" value="Unassembled WGS sequence"/>
</dbReference>
<dbReference type="EMBL" id="FRAP01000002">
    <property type="protein sequence ID" value="SHK04977.1"/>
    <property type="molecule type" value="Genomic_DNA"/>
</dbReference>
<name>A0A1M6PAM2_PSETH</name>
<dbReference type="GO" id="GO:0016020">
    <property type="term" value="C:membrane"/>
    <property type="evidence" value="ECO:0007669"/>
    <property type="project" value="UniProtKB-SubCell"/>
</dbReference>
<dbReference type="OrthoDB" id="9787732at2"/>
<feature type="domain" description="RDD" evidence="7">
    <location>
        <begin position="16"/>
        <end position="149"/>
    </location>
</feature>
<proteinExistence type="predicted"/>
<feature type="region of interest" description="Disordered" evidence="5">
    <location>
        <begin position="245"/>
        <end position="286"/>
    </location>
</feature>
<evidence type="ECO:0000256" key="2">
    <source>
        <dbReference type="ARBA" id="ARBA00022692"/>
    </source>
</evidence>
<keyword evidence="3 6" id="KW-1133">Transmembrane helix</keyword>